<dbReference type="EMBL" id="PCXM01000043">
    <property type="protein sequence ID" value="PIR39951.1"/>
    <property type="molecule type" value="Genomic_DNA"/>
</dbReference>
<evidence type="ECO:0000313" key="3">
    <source>
        <dbReference type="Proteomes" id="UP000230828"/>
    </source>
</evidence>
<comment type="caution">
    <text evidence="2">The sequence shown here is derived from an EMBL/GenBank/DDBJ whole genome shotgun (WGS) entry which is preliminary data.</text>
</comment>
<keyword evidence="1" id="KW-1133">Transmembrane helix</keyword>
<evidence type="ECO:0000313" key="2">
    <source>
        <dbReference type="EMBL" id="PIR39951.1"/>
    </source>
</evidence>
<keyword evidence="1" id="KW-0812">Transmembrane</keyword>
<sequence>MLPSKKVLSIFILVMAMVVAIIIAFGKDKSSTAINFASNLVAGDKISIPTNQNWQVELGNITVNIDPPKEEDITPPEETDTDIISRSLTANYLALKDSGKLDSTSAQKLIDQTTNYIGQINTPIIPITQLNVIADNGNQSMIDYGENLGNILKNNRPTKAKNEIDIITKAIESRDVSKINELDGVIETYKKITEELLKMPVPKTFFRAHLDMTNGMRNMALAMIEMKSVFNDPIKGLSALQLYQEGANMFASAIQATNTFISQNKIIYKQGSGGYYLLYGI</sequence>
<dbReference type="AlphaFoldDB" id="A0A2H0R0A8"/>
<reference evidence="2 3" key="1">
    <citation type="submission" date="2017-09" db="EMBL/GenBank/DDBJ databases">
        <title>Depth-based differentiation of microbial function through sediment-hosted aquifers and enrichment of novel symbionts in the deep terrestrial subsurface.</title>
        <authorList>
            <person name="Probst A.J."/>
            <person name="Ladd B."/>
            <person name="Jarett J.K."/>
            <person name="Geller-Mcgrath D.E."/>
            <person name="Sieber C.M."/>
            <person name="Emerson J.B."/>
            <person name="Anantharaman K."/>
            <person name="Thomas B.C."/>
            <person name="Malmstrom R."/>
            <person name="Stieglmeier M."/>
            <person name="Klingl A."/>
            <person name="Woyke T."/>
            <person name="Ryan C.M."/>
            <person name="Banfield J.F."/>
        </authorList>
    </citation>
    <scope>NUCLEOTIDE SEQUENCE [LARGE SCALE GENOMIC DNA]</scope>
    <source>
        <strain evidence="2">CG10_big_fil_rev_8_21_14_0_10_34_34</strain>
    </source>
</reference>
<dbReference type="Proteomes" id="UP000230828">
    <property type="component" value="Unassembled WGS sequence"/>
</dbReference>
<protein>
    <submittedName>
        <fullName evidence="2">Uncharacterized protein</fullName>
    </submittedName>
</protein>
<proteinExistence type="predicted"/>
<feature type="transmembrane region" description="Helical" evidence="1">
    <location>
        <begin position="7"/>
        <end position="26"/>
    </location>
</feature>
<organism evidence="2 3">
    <name type="scientific">Candidatus Zambryskibacteria bacterium CG10_big_fil_rev_8_21_14_0_10_34_34</name>
    <dbReference type="NCBI Taxonomy" id="1975114"/>
    <lineage>
        <taxon>Bacteria</taxon>
        <taxon>Candidatus Zambryskiibacteriota</taxon>
    </lineage>
</organism>
<accession>A0A2H0R0A8</accession>
<evidence type="ECO:0000256" key="1">
    <source>
        <dbReference type="SAM" id="Phobius"/>
    </source>
</evidence>
<gene>
    <name evidence="2" type="ORF">COV33_02455</name>
</gene>
<name>A0A2H0R0A8_9BACT</name>
<keyword evidence="1" id="KW-0472">Membrane</keyword>